<dbReference type="PATRIC" id="fig|693.5.peg.2551"/>
<gene>
    <name evidence="4" type="ORF">AKJ17_12430</name>
</gene>
<dbReference type="InterPro" id="IPR051545">
    <property type="entry name" value="NAD(P)H_dehydrogenase_qn"/>
</dbReference>
<dbReference type="GO" id="GO:0003955">
    <property type="term" value="F:NAD(P)H dehydrogenase (quinone) activity"/>
    <property type="evidence" value="ECO:0007669"/>
    <property type="project" value="TreeGrafter"/>
</dbReference>
<evidence type="ECO:0000259" key="3">
    <source>
        <dbReference type="Pfam" id="PF02525"/>
    </source>
</evidence>
<comment type="caution">
    <text evidence="4">The sequence shown here is derived from an EMBL/GenBank/DDBJ whole genome shotgun (WGS) entry which is preliminary data.</text>
</comment>
<protein>
    <submittedName>
        <fullName evidence="4">NAD(P)H dehydrogenase</fullName>
    </submittedName>
</protein>
<sequence>MKNVLVINANPKTDSLTKSLADKYRETVGSKHEVKVIHVGDLDFELDLHEGYNATQELEPDLVNVQDQITWADHVVILSPVWWGTVPAKFKGLLDRTLLPGFAFQYEEGKAIPKKLLNGKTSEIIVMLDTPVFWYKYVQGNVIYKHLKKTVLDFSGIKNKRTTYFGPVISSKEKDIEQWHKKVTQLAANI</sequence>
<evidence type="ECO:0000313" key="4">
    <source>
        <dbReference type="EMBL" id="KOO03346.1"/>
    </source>
</evidence>
<dbReference type="AlphaFoldDB" id="A0A0M0HMR2"/>
<proteinExistence type="inferred from homology"/>
<dbReference type="STRING" id="693.AKJ17_12430"/>
<dbReference type="RefSeq" id="WP_053396132.1">
    <property type="nucleotide sequence ID" value="NZ_LHPJ01000008.1"/>
</dbReference>
<evidence type="ECO:0000313" key="5">
    <source>
        <dbReference type="Proteomes" id="UP000037515"/>
    </source>
</evidence>
<dbReference type="GO" id="GO:0005829">
    <property type="term" value="C:cytosol"/>
    <property type="evidence" value="ECO:0007669"/>
    <property type="project" value="TreeGrafter"/>
</dbReference>
<comment type="similarity">
    <text evidence="1">Belongs to the NAD(P)H dehydrogenase (quinone) family.</text>
</comment>
<dbReference type="OrthoDB" id="9798454at2"/>
<evidence type="ECO:0000256" key="2">
    <source>
        <dbReference type="ARBA" id="ARBA00023002"/>
    </source>
</evidence>
<dbReference type="InterPro" id="IPR003680">
    <property type="entry name" value="Flavodoxin_fold"/>
</dbReference>
<name>A0A0M0HMR2_VIBNE</name>
<dbReference type="Pfam" id="PF02525">
    <property type="entry name" value="Flavodoxin_2"/>
    <property type="match status" value="1"/>
</dbReference>
<feature type="domain" description="Flavodoxin-like fold" evidence="3">
    <location>
        <begin position="2"/>
        <end position="185"/>
    </location>
</feature>
<reference evidence="5" key="1">
    <citation type="submission" date="2015-08" db="EMBL/GenBank/DDBJ databases">
        <title>Vibrio galatheae sp. nov., a novel member of the Vibrionaceae family isolated from the Solomon Islands.</title>
        <authorList>
            <person name="Giubergia S."/>
            <person name="Machado H."/>
            <person name="Mateiu R.V."/>
            <person name="Gram L."/>
        </authorList>
    </citation>
    <scope>NUCLEOTIDE SEQUENCE [LARGE SCALE GENOMIC DNA]</scope>
    <source>
        <strain evidence="5">DSM 19584</strain>
    </source>
</reference>
<dbReference type="EMBL" id="LHPJ01000008">
    <property type="protein sequence ID" value="KOO03346.1"/>
    <property type="molecule type" value="Genomic_DNA"/>
</dbReference>
<dbReference type="PANTHER" id="PTHR10204">
    <property type="entry name" value="NAD P H OXIDOREDUCTASE-RELATED"/>
    <property type="match status" value="1"/>
</dbReference>
<dbReference type="Proteomes" id="UP000037515">
    <property type="component" value="Unassembled WGS sequence"/>
</dbReference>
<dbReference type="Gene3D" id="3.40.50.360">
    <property type="match status" value="1"/>
</dbReference>
<accession>A0A0M0HMR2</accession>
<organism evidence="4 5">
    <name type="scientific">Vibrio nereis</name>
    <dbReference type="NCBI Taxonomy" id="693"/>
    <lineage>
        <taxon>Bacteria</taxon>
        <taxon>Pseudomonadati</taxon>
        <taxon>Pseudomonadota</taxon>
        <taxon>Gammaproteobacteria</taxon>
        <taxon>Vibrionales</taxon>
        <taxon>Vibrionaceae</taxon>
        <taxon>Vibrio</taxon>
    </lineage>
</organism>
<evidence type="ECO:0000256" key="1">
    <source>
        <dbReference type="ARBA" id="ARBA00006252"/>
    </source>
</evidence>
<dbReference type="InterPro" id="IPR029039">
    <property type="entry name" value="Flavoprotein-like_sf"/>
</dbReference>
<keyword evidence="2" id="KW-0560">Oxidoreductase</keyword>
<dbReference type="PANTHER" id="PTHR10204:SF34">
    <property type="entry name" value="NAD(P)H DEHYDROGENASE [QUINONE] 1 ISOFORM 1"/>
    <property type="match status" value="1"/>
</dbReference>
<keyword evidence="5" id="KW-1185">Reference proteome</keyword>
<dbReference type="SUPFAM" id="SSF52218">
    <property type="entry name" value="Flavoproteins"/>
    <property type="match status" value="1"/>
</dbReference>